<dbReference type="OrthoDB" id="5979581at2759"/>
<feature type="compositionally biased region" description="Basic and acidic residues" evidence="10">
    <location>
        <begin position="329"/>
        <end position="345"/>
    </location>
</feature>
<evidence type="ECO:0000256" key="7">
    <source>
        <dbReference type="ARBA" id="ARBA00047899"/>
    </source>
</evidence>
<evidence type="ECO:0000256" key="9">
    <source>
        <dbReference type="PROSITE-ProRule" id="PRU10141"/>
    </source>
</evidence>
<evidence type="ECO:0000256" key="1">
    <source>
        <dbReference type="ARBA" id="ARBA00012513"/>
    </source>
</evidence>
<evidence type="ECO:0000256" key="4">
    <source>
        <dbReference type="ARBA" id="ARBA00022741"/>
    </source>
</evidence>
<dbReference type="SUPFAM" id="SSF56112">
    <property type="entry name" value="Protein kinase-like (PK-like)"/>
    <property type="match status" value="1"/>
</dbReference>
<evidence type="ECO:0000256" key="3">
    <source>
        <dbReference type="ARBA" id="ARBA00022679"/>
    </source>
</evidence>
<evidence type="ECO:0000256" key="8">
    <source>
        <dbReference type="ARBA" id="ARBA00048679"/>
    </source>
</evidence>
<dbReference type="InterPro" id="IPR017441">
    <property type="entry name" value="Protein_kinase_ATP_BS"/>
</dbReference>
<evidence type="ECO:0000313" key="13">
    <source>
        <dbReference type="Proteomes" id="UP000824596"/>
    </source>
</evidence>
<comment type="catalytic activity">
    <reaction evidence="8">
        <text>L-seryl-[protein] + ATP = O-phospho-L-seryl-[protein] + ADP + H(+)</text>
        <dbReference type="Rhea" id="RHEA:17989"/>
        <dbReference type="Rhea" id="RHEA-COMP:9863"/>
        <dbReference type="Rhea" id="RHEA-COMP:11604"/>
        <dbReference type="ChEBI" id="CHEBI:15378"/>
        <dbReference type="ChEBI" id="CHEBI:29999"/>
        <dbReference type="ChEBI" id="CHEBI:30616"/>
        <dbReference type="ChEBI" id="CHEBI:83421"/>
        <dbReference type="ChEBI" id="CHEBI:456216"/>
        <dbReference type="EC" id="2.7.11.1"/>
    </reaction>
</comment>
<comment type="caution">
    <text evidence="12">The sequence shown here is derived from an EMBL/GenBank/DDBJ whole genome shotgun (WGS) entry which is preliminary data.</text>
</comment>
<dbReference type="GO" id="GO:0000245">
    <property type="term" value="P:spliceosomal complex assembly"/>
    <property type="evidence" value="ECO:0007669"/>
    <property type="project" value="TreeGrafter"/>
</dbReference>
<dbReference type="PANTHER" id="PTHR47634">
    <property type="entry name" value="PROTEIN KINASE DOMAIN-CONTAINING PROTEIN-RELATED"/>
    <property type="match status" value="1"/>
</dbReference>
<dbReference type="InterPro" id="IPR051334">
    <property type="entry name" value="SRPK"/>
</dbReference>
<dbReference type="PANTHER" id="PTHR47634:SF9">
    <property type="entry name" value="PROTEIN KINASE DOMAIN-CONTAINING PROTEIN-RELATED"/>
    <property type="match status" value="1"/>
</dbReference>
<gene>
    <name evidence="12" type="ORF">HRG_09462</name>
</gene>
<dbReference type="InterPro" id="IPR000719">
    <property type="entry name" value="Prot_kinase_dom"/>
</dbReference>
<protein>
    <recommendedName>
        <fullName evidence="1">non-specific serine/threonine protein kinase</fullName>
        <ecNumber evidence="1">2.7.11.1</ecNumber>
    </recommendedName>
</protein>
<feature type="binding site" evidence="9">
    <location>
        <position position="75"/>
    </location>
    <ligand>
        <name>ATP</name>
        <dbReference type="ChEBI" id="CHEBI:30616"/>
    </ligand>
</feature>
<evidence type="ECO:0000313" key="12">
    <source>
        <dbReference type="EMBL" id="KAH0959680.1"/>
    </source>
</evidence>
<dbReference type="Proteomes" id="UP000824596">
    <property type="component" value="Unassembled WGS sequence"/>
</dbReference>
<reference evidence="12" key="1">
    <citation type="submission" date="2021-09" db="EMBL/GenBank/DDBJ databases">
        <title>A high-quality genome of the endoparasitic fungus Hirsutella rhossiliensis with a comparison of Hirsutella genomes reveals transposable elements contributing to genome size variation.</title>
        <authorList>
            <person name="Lin R."/>
            <person name="Jiao Y."/>
            <person name="Sun X."/>
            <person name="Ling J."/>
            <person name="Xie B."/>
            <person name="Cheng X."/>
        </authorList>
    </citation>
    <scope>NUCLEOTIDE SEQUENCE</scope>
    <source>
        <strain evidence="12">HR02</strain>
    </source>
</reference>
<dbReference type="EMBL" id="JAIZPD010000012">
    <property type="protein sequence ID" value="KAH0959680.1"/>
    <property type="molecule type" value="Genomic_DNA"/>
</dbReference>
<dbReference type="PROSITE" id="PS50011">
    <property type="entry name" value="PROTEIN_KINASE_DOM"/>
    <property type="match status" value="1"/>
</dbReference>
<dbReference type="GeneID" id="68358591"/>
<evidence type="ECO:0000256" key="5">
    <source>
        <dbReference type="ARBA" id="ARBA00022777"/>
    </source>
</evidence>
<keyword evidence="4 9" id="KW-0547">Nucleotide-binding</keyword>
<dbReference type="GO" id="GO:0005524">
    <property type="term" value="F:ATP binding"/>
    <property type="evidence" value="ECO:0007669"/>
    <property type="project" value="UniProtKB-UniRule"/>
</dbReference>
<evidence type="ECO:0000256" key="10">
    <source>
        <dbReference type="SAM" id="MobiDB-lite"/>
    </source>
</evidence>
<dbReference type="GO" id="GO:0005634">
    <property type="term" value="C:nucleus"/>
    <property type="evidence" value="ECO:0007669"/>
    <property type="project" value="TreeGrafter"/>
</dbReference>
<dbReference type="EC" id="2.7.11.1" evidence="1"/>
<organism evidence="12 13">
    <name type="scientific">Hirsutella rhossiliensis</name>
    <dbReference type="NCBI Taxonomy" id="111463"/>
    <lineage>
        <taxon>Eukaryota</taxon>
        <taxon>Fungi</taxon>
        <taxon>Dikarya</taxon>
        <taxon>Ascomycota</taxon>
        <taxon>Pezizomycotina</taxon>
        <taxon>Sordariomycetes</taxon>
        <taxon>Hypocreomycetidae</taxon>
        <taxon>Hypocreales</taxon>
        <taxon>Ophiocordycipitaceae</taxon>
        <taxon>Hirsutella</taxon>
    </lineage>
</organism>
<keyword evidence="3" id="KW-0808">Transferase</keyword>
<accession>A0A9P8MQZ2</accession>
<keyword evidence="2" id="KW-0723">Serine/threonine-protein kinase</keyword>
<sequence length="470" mass="53335">MSYLEEDNVTRFLLPQGVGNTEDIERYQPGGFHPVHLGDRYDDGRYRVVHKLGAGGFSTVWLARDENEEKWVALKIVDAEHSASTATKSVISRSALRDSGAQFVAEHHRHFSFDGPNGRHLCLVLPVLGPSMSELSHGLTCRLTARLARRVAYQATKAVADLHSRGLCHGGNLLLSILDIDHYEEGDIYRLFGQPTTSVLETESGITPGPEAPRYIVKSIDFLSTPSNIIRPDVNLVDFDQCYPTSSPPQKMLGTPIDFLAPEVAVGLAAGPASDVWALGCCIFRLRSGEGPFSNPFDVTSPADLLSYIIHTLGEDMPRKWQDSTLWDPEGHPTKDADKGKPHEQWWDGDERSLRDMVYNIWDEPKTRVVQTGNLKSRRRFWREHEHQPFPRCFSDMVWNPRAIKVDNVYLSGYNDEWDMLLEALPKIPKQEAALLYDLLSKIFVYDTTRRPTAREMLNHPWFHLDELRY</sequence>
<dbReference type="SMART" id="SM00220">
    <property type="entry name" value="S_TKc"/>
    <property type="match status" value="1"/>
</dbReference>
<dbReference type="PROSITE" id="PS00107">
    <property type="entry name" value="PROTEIN_KINASE_ATP"/>
    <property type="match status" value="1"/>
</dbReference>
<dbReference type="Gene3D" id="3.30.200.20">
    <property type="entry name" value="Phosphorylase Kinase, domain 1"/>
    <property type="match status" value="1"/>
</dbReference>
<feature type="domain" description="Protein kinase" evidence="11">
    <location>
        <begin position="46"/>
        <end position="463"/>
    </location>
</feature>
<dbReference type="GO" id="GO:0050684">
    <property type="term" value="P:regulation of mRNA processing"/>
    <property type="evidence" value="ECO:0007669"/>
    <property type="project" value="TreeGrafter"/>
</dbReference>
<keyword evidence="6 9" id="KW-0067">ATP-binding</keyword>
<keyword evidence="5 12" id="KW-0418">Kinase</keyword>
<dbReference type="AlphaFoldDB" id="A0A9P8MQZ2"/>
<evidence type="ECO:0000259" key="11">
    <source>
        <dbReference type="PROSITE" id="PS50011"/>
    </source>
</evidence>
<dbReference type="GO" id="GO:0004674">
    <property type="term" value="F:protein serine/threonine kinase activity"/>
    <property type="evidence" value="ECO:0007669"/>
    <property type="project" value="UniProtKB-KW"/>
</dbReference>
<proteinExistence type="predicted"/>
<evidence type="ECO:0000256" key="6">
    <source>
        <dbReference type="ARBA" id="ARBA00022840"/>
    </source>
</evidence>
<dbReference type="Gene3D" id="1.10.510.10">
    <property type="entry name" value="Transferase(Phosphotransferase) domain 1"/>
    <property type="match status" value="1"/>
</dbReference>
<name>A0A9P8MQZ2_9HYPO</name>
<dbReference type="InterPro" id="IPR011009">
    <property type="entry name" value="Kinase-like_dom_sf"/>
</dbReference>
<dbReference type="Pfam" id="PF00069">
    <property type="entry name" value="Pkinase"/>
    <property type="match status" value="2"/>
</dbReference>
<dbReference type="RefSeq" id="XP_044717193.1">
    <property type="nucleotide sequence ID" value="XM_044867933.1"/>
</dbReference>
<keyword evidence="13" id="KW-1185">Reference proteome</keyword>
<feature type="region of interest" description="Disordered" evidence="10">
    <location>
        <begin position="323"/>
        <end position="345"/>
    </location>
</feature>
<dbReference type="GO" id="GO:0005737">
    <property type="term" value="C:cytoplasm"/>
    <property type="evidence" value="ECO:0007669"/>
    <property type="project" value="TreeGrafter"/>
</dbReference>
<comment type="catalytic activity">
    <reaction evidence="7">
        <text>L-threonyl-[protein] + ATP = O-phospho-L-threonyl-[protein] + ADP + H(+)</text>
        <dbReference type="Rhea" id="RHEA:46608"/>
        <dbReference type="Rhea" id="RHEA-COMP:11060"/>
        <dbReference type="Rhea" id="RHEA-COMP:11605"/>
        <dbReference type="ChEBI" id="CHEBI:15378"/>
        <dbReference type="ChEBI" id="CHEBI:30013"/>
        <dbReference type="ChEBI" id="CHEBI:30616"/>
        <dbReference type="ChEBI" id="CHEBI:61977"/>
        <dbReference type="ChEBI" id="CHEBI:456216"/>
        <dbReference type="EC" id="2.7.11.1"/>
    </reaction>
</comment>
<evidence type="ECO:0000256" key="2">
    <source>
        <dbReference type="ARBA" id="ARBA00022527"/>
    </source>
</evidence>